<organism evidence="2 3">
    <name type="scientific">Eragrostis curvula</name>
    <name type="common">weeping love grass</name>
    <dbReference type="NCBI Taxonomy" id="38414"/>
    <lineage>
        <taxon>Eukaryota</taxon>
        <taxon>Viridiplantae</taxon>
        <taxon>Streptophyta</taxon>
        <taxon>Embryophyta</taxon>
        <taxon>Tracheophyta</taxon>
        <taxon>Spermatophyta</taxon>
        <taxon>Magnoliopsida</taxon>
        <taxon>Liliopsida</taxon>
        <taxon>Poales</taxon>
        <taxon>Poaceae</taxon>
        <taxon>PACMAD clade</taxon>
        <taxon>Chloridoideae</taxon>
        <taxon>Eragrostideae</taxon>
        <taxon>Eragrostidinae</taxon>
        <taxon>Eragrostis</taxon>
    </lineage>
</organism>
<evidence type="ECO:0000256" key="1">
    <source>
        <dbReference type="SAM" id="MobiDB-lite"/>
    </source>
</evidence>
<comment type="caution">
    <text evidence="2">The sequence shown here is derived from an EMBL/GenBank/DDBJ whole genome shotgun (WGS) entry which is preliminary data.</text>
</comment>
<dbReference type="AlphaFoldDB" id="A0A5J9TGL4"/>
<dbReference type="Proteomes" id="UP000324897">
    <property type="component" value="Chromosome 3"/>
</dbReference>
<dbReference type="EMBL" id="RWGY01000039">
    <property type="protein sequence ID" value="TVU10503.1"/>
    <property type="molecule type" value="Genomic_DNA"/>
</dbReference>
<evidence type="ECO:0000313" key="3">
    <source>
        <dbReference type="Proteomes" id="UP000324897"/>
    </source>
</evidence>
<reference evidence="2 3" key="1">
    <citation type="journal article" date="2019" name="Sci. Rep.">
        <title>A high-quality genome of Eragrostis curvula grass provides insights into Poaceae evolution and supports new strategies to enhance forage quality.</title>
        <authorList>
            <person name="Carballo J."/>
            <person name="Santos B.A.C.M."/>
            <person name="Zappacosta D."/>
            <person name="Garbus I."/>
            <person name="Selva J.P."/>
            <person name="Gallo C.A."/>
            <person name="Diaz A."/>
            <person name="Albertini E."/>
            <person name="Caccamo M."/>
            <person name="Echenique V."/>
        </authorList>
    </citation>
    <scope>NUCLEOTIDE SEQUENCE [LARGE SCALE GENOMIC DNA]</scope>
    <source>
        <strain evidence="3">cv. Victoria</strain>
        <tissue evidence="2">Leaf</tissue>
    </source>
</reference>
<name>A0A5J9TGL4_9POAL</name>
<proteinExistence type="predicted"/>
<dbReference type="Gramene" id="TVU10503">
    <property type="protein sequence ID" value="TVU10503"/>
    <property type="gene ID" value="EJB05_44038"/>
</dbReference>
<feature type="compositionally biased region" description="Basic and acidic residues" evidence="1">
    <location>
        <begin position="57"/>
        <end position="66"/>
    </location>
</feature>
<gene>
    <name evidence="2" type="ORF">EJB05_44038</name>
</gene>
<keyword evidence="3" id="KW-1185">Reference proteome</keyword>
<protein>
    <submittedName>
        <fullName evidence="2">Uncharacterized protein</fullName>
    </submittedName>
</protein>
<accession>A0A5J9TGL4</accession>
<sequence length="144" mass="15791">MQKDSRERDQRETKRWISYGRTGEGIWREKEMKGLAVSKRTSRHPSTHPSAATTLEAKAETRRDVSDDGGVGPVHHDAVLFQSAKATHRIANRRLFTPVVCAVALAGTAPPPPRYTPGNVAHLQPKVLQLSSLAMTSFFGAAYG</sequence>
<feature type="non-terminal residue" evidence="2">
    <location>
        <position position="1"/>
    </location>
</feature>
<feature type="region of interest" description="Disordered" evidence="1">
    <location>
        <begin position="36"/>
        <end position="71"/>
    </location>
</feature>
<evidence type="ECO:0000313" key="2">
    <source>
        <dbReference type="EMBL" id="TVU10503.1"/>
    </source>
</evidence>